<dbReference type="SUPFAM" id="SSF48264">
    <property type="entry name" value="Cytochrome P450"/>
    <property type="match status" value="1"/>
</dbReference>
<evidence type="ECO:0000256" key="9">
    <source>
        <dbReference type="ARBA" id="ARBA00023004"/>
    </source>
</evidence>
<dbReference type="EMBL" id="CAICTM010000346">
    <property type="protein sequence ID" value="CAB9508450.1"/>
    <property type="molecule type" value="Genomic_DNA"/>
</dbReference>
<feature type="binding site" evidence="14">
    <location>
        <position position="382"/>
    </location>
    <ligand>
        <name>substrate</name>
    </ligand>
</feature>
<reference evidence="16" key="1">
    <citation type="submission" date="2020-06" db="EMBL/GenBank/DDBJ databases">
        <authorList>
            <consortium name="Plant Systems Biology data submission"/>
        </authorList>
    </citation>
    <scope>NUCLEOTIDE SEQUENCE</scope>
    <source>
        <strain evidence="16">D6</strain>
    </source>
</reference>
<dbReference type="GO" id="GO:0005506">
    <property type="term" value="F:iron ion binding"/>
    <property type="evidence" value="ECO:0007669"/>
    <property type="project" value="InterPro"/>
</dbReference>
<sequence>MSSLLSQDKVLAVAAASVVAGVCFYWYEKKAQQTKDTVVRDPPHVWSWIPHVGSALAMGSDITEFIRSNGEKLLAPVFTATIMGDKCVFVADPQYLVTLAFRSNKYLDSLSLQKQFAKDVLACNELEVKENFGREIDKIQGQQYHHYLFKGAELENSLKQAQELFQAMVPKLSSGAGWHDDLFDMVVRSIFKATMGPIFSHELVSDEMYEHFRVFDKGVILLFSQAPQFLTKEARQARTAIRQQLETNEFWKQASGLMKARKQAFEELSEAAFFKTSVGLLWASVGNTSPAVFWTLLLLLEHPKAWDACYAQVQAIVDRKKRNNDEDACLFTLEELDEMTLLQSAFQESLRLYQGNFTARRVVQDFVLETPAQNYRIPAGTKLMAWWGVLHRDPDIFENADEFQYDRFVDKSRKDFTFRDGKTLPHEPVIPFGGGEQYCPGRKFAAYEAKLFLAMMMQTFDMKLDRATYQRPKIDPAMAGIGVSHPDSKVKVLIQPRNKNQ</sequence>
<evidence type="ECO:0000256" key="6">
    <source>
        <dbReference type="ARBA" id="ARBA00022723"/>
    </source>
</evidence>
<evidence type="ECO:0000313" key="17">
    <source>
        <dbReference type="Proteomes" id="UP001153069"/>
    </source>
</evidence>
<dbReference type="PANTHER" id="PTHR24304">
    <property type="entry name" value="CYTOCHROME P450 FAMILY 7"/>
    <property type="match status" value="1"/>
</dbReference>
<comment type="cofactor">
    <cofactor evidence="1 12 13">
        <name>heme</name>
        <dbReference type="ChEBI" id="CHEBI:30413"/>
    </cofactor>
</comment>
<feature type="binding site" evidence="14">
    <location>
        <position position="287"/>
    </location>
    <ligand>
        <name>substrate</name>
    </ligand>
</feature>
<comment type="subcellular location">
    <subcellularLocation>
        <location evidence="2 12">Endoplasmic reticulum membrane</location>
    </subcellularLocation>
</comment>
<dbReference type="InterPro" id="IPR036396">
    <property type="entry name" value="Cyt_P450_sf"/>
</dbReference>
<keyword evidence="7 12" id="KW-0256">Endoplasmic reticulum</keyword>
<evidence type="ECO:0000256" key="7">
    <source>
        <dbReference type="ARBA" id="ARBA00022824"/>
    </source>
</evidence>
<feature type="binding site" description="axial binding residue" evidence="13">
    <location>
        <position position="439"/>
    </location>
    <ligand>
        <name>heme</name>
        <dbReference type="ChEBI" id="CHEBI:30413"/>
    </ligand>
    <ligandPart>
        <name>Fe</name>
        <dbReference type="ChEBI" id="CHEBI:18248"/>
    </ligandPart>
</feature>
<dbReference type="Pfam" id="PF00067">
    <property type="entry name" value="p450"/>
    <property type="match status" value="1"/>
</dbReference>
<dbReference type="GO" id="GO:0005789">
    <property type="term" value="C:endoplasmic reticulum membrane"/>
    <property type="evidence" value="ECO:0007669"/>
    <property type="project" value="UniProtKB-SubCell"/>
</dbReference>
<evidence type="ECO:0000256" key="11">
    <source>
        <dbReference type="ARBA" id="ARBA00023136"/>
    </source>
</evidence>
<evidence type="ECO:0000256" key="4">
    <source>
        <dbReference type="ARBA" id="ARBA00010617"/>
    </source>
</evidence>
<dbReference type="GO" id="GO:0042632">
    <property type="term" value="P:cholesterol homeostasis"/>
    <property type="evidence" value="ECO:0007669"/>
    <property type="project" value="TreeGrafter"/>
</dbReference>
<evidence type="ECO:0000256" key="8">
    <source>
        <dbReference type="ARBA" id="ARBA00023002"/>
    </source>
</evidence>
<dbReference type="InterPro" id="IPR024204">
    <property type="entry name" value="Cyt_P450_CYP7A1-type"/>
</dbReference>
<keyword evidence="15" id="KW-0812">Transmembrane</keyword>
<evidence type="ECO:0000256" key="5">
    <source>
        <dbReference type="ARBA" id="ARBA00022617"/>
    </source>
</evidence>
<dbReference type="PIRSF" id="PIRSF000047">
    <property type="entry name" value="Cytochrome_CYPVIIA1"/>
    <property type="match status" value="1"/>
</dbReference>
<dbReference type="Proteomes" id="UP001153069">
    <property type="component" value="Unassembled WGS sequence"/>
</dbReference>
<dbReference type="GO" id="GO:0016705">
    <property type="term" value="F:oxidoreductase activity, acting on paired donors, with incorporation or reduction of molecular oxygen"/>
    <property type="evidence" value="ECO:0007669"/>
    <property type="project" value="InterPro"/>
</dbReference>
<evidence type="ECO:0000256" key="10">
    <source>
        <dbReference type="ARBA" id="ARBA00023098"/>
    </source>
</evidence>
<organism evidence="16 17">
    <name type="scientific">Seminavis robusta</name>
    <dbReference type="NCBI Taxonomy" id="568900"/>
    <lineage>
        <taxon>Eukaryota</taxon>
        <taxon>Sar</taxon>
        <taxon>Stramenopiles</taxon>
        <taxon>Ochrophyta</taxon>
        <taxon>Bacillariophyta</taxon>
        <taxon>Bacillariophyceae</taxon>
        <taxon>Bacillariophycidae</taxon>
        <taxon>Naviculales</taxon>
        <taxon>Naviculaceae</taxon>
        <taxon>Seminavis</taxon>
    </lineage>
</organism>
<evidence type="ECO:0000313" key="16">
    <source>
        <dbReference type="EMBL" id="CAB9508450.1"/>
    </source>
</evidence>
<dbReference type="PRINTS" id="PR00465">
    <property type="entry name" value="EP450IV"/>
</dbReference>
<dbReference type="CDD" id="cd11040">
    <property type="entry name" value="CYP7_CYP8-like"/>
    <property type="match status" value="1"/>
</dbReference>
<keyword evidence="8" id="KW-0560">Oxidoreductase</keyword>
<keyword evidence="10" id="KW-0443">Lipid metabolism</keyword>
<dbReference type="InterPro" id="IPR050529">
    <property type="entry name" value="CYP450_sterol_14alpha_dmase"/>
</dbReference>
<accession>A0A9N8HDK3</accession>
<dbReference type="Gene3D" id="1.10.630.10">
    <property type="entry name" value="Cytochrome P450"/>
    <property type="match status" value="1"/>
</dbReference>
<evidence type="ECO:0000256" key="3">
    <source>
        <dbReference type="ARBA" id="ARBA00004860"/>
    </source>
</evidence>
<gene>
    <name evidence="16" type="ORF">SEMRO_347_G123070.1</name>
</gene>
<evidence type="ECO:0000256" key="12">
    <source>
        <dbReference type="PIRNR" id="PIRNR000047"/>
    </source>
</evidence>
<evidence type="ECO:0000256" key="15">
    <source>
        <dbReference type="SAM" id="Phobius"/>
    </source>
</evidence>
<evidence type="ECO:0000256" key="13">
    <source>
        <dbReference type="PIRSR" id="PIRSR000047-1"/>
    </source>
</evidence>
<evidence type="ECO:0000256" key="2">
    <source>
        <dbReference type="ARBA" id="ARBA00004586"/>
    </source>
</evidence>
<dbReference type="PANTHER" id="PTHR24304:SF4">
    <property type="entry name" value="CYTOCHROME P450"/>
    <property type="match status" value="1"/>
</dbReference>
<dbReference type="GO" id="GO:0006629">
    <property type="term" value="P:lipid metabolic process"/>
    <property type="evidence" value="ECO:0007669"/>
    <property type="project" value="UniProtKB-KW"/>
</dbReference>
<keyword evidence="6 12" id="KW-0479">Metal-binding</keyword>
<keyword evidence="17" id="KW-1185">Reference proteome</keyword>
<dbReference type="OrthoDB" id="67904at2759"/>
<dbReference type="InterPro" id="IPR002403">
    <property type="entry name" value="Cyt_P450_E_grp-IV"/>
</dbReference>
<comment type="pathway">
    <text evidence="3">Lipid metabolism; bile acid biosynthesis.</text>
</comment>
<feature type="transmembrane region" description="Helical" evidence="15">
    <location>
        <begin position="10"/>
        <end position="27"/>
    </location>
</feature>
<comment type="caution">
    <text evidence="16">The sequence shown here is derived from an EMBL/GenBank/DDBJ whole genome shotgun (WGS) entry which is preliminary data.</text>
</comment>
<evidence type="ECO:0000256" key="1">
    <source>
        <dbReference type="ARBA" id="ARBA00001971"/>
    </source>
</evidence>
<evidence type="ECO:0000256" key="14">
    <source>
        <dbReference type="PIRSR" id="PIRSR000047-2"/>
    </source>
</evidence>
<keyword evidence="5 12" id="KW-0349">Heme</keyword>
<dbReference type="AlphaFoldDB" id="A0A9N8HDK3"/>
<dbReference type="GO" id="GO:0020037">
    <property type="term" value="F:heme binding"/>
    <property type="evidence" value="ECO:0007669"/>
    <property type="project" value="InterPro"/>
</dbReference>
<dbReference type="InterPro" id="IPR001128">
    <property type="entry name" value="Cyt_P450"/>
</dbReference>
<protein>
    <submittedName>
        <fullName evidence="16">25-hydroxycholesterol 7-alpha-hydroxylase</fullName>
    </submittedName>
</protein>
<dbReference type="GO" id="GO:0008395">
    <property type="term" value="F:steroid hydroxylase activity"/>
    <property type="evidence" value="ECO:0007669"/>
    <property type="project" value="TreeGrafter"/>
</dbReference>
<keyword evidence="9 12" id="KW-0408">Iron</keyword>
<comment type="similarity">
    <text evidence="4 12">Belongs to the cytochrome P450 family.</text>
</comment>
<proteinExistence type="inferred from homology"/>
<dbReference type="PRINTS" id="PR00385">
    <property type="entry name" value="P450"/>
</dbReference>
<name>A0A9N8HDK3_9STRA</name>
<keyword evidence="11 12" id="KW-0472">Membrane</keyword>
<keyword evidence="15" id="KW-1133">Transmembrane helix</keyword>